<sequence>MIETIELRTEKYLDNRFDILSKRMISLEEHIKEGRAEITEIENQIKDLEESVDESYDVFQAKSSDEDFLEDEKKSLENRMEELFNRNTDDIVEVKEIEQELFAINDAKSELSSIKKKIIVNDLDKDELQVMDISQKDTSKDDNQSQKDNGISNKDKLESKKEIVEEELEEVLEEIEENYVLSKEDAKIVVERLKLSRNLVGKDNQRVIMTLSKIIDGFEKLI</sequence>
<evidence type="ECO:0000256" key="1">
    <source>
        <dbReference type="SAM" id="Coils"/>
    </source>
</evidence>
<dbReference type="STRING" id="39495.SAMN02745111_00824"/>
<dbReference type="AlphaFoldDB" id="A0A1T4VEK4"/>
<protein>
    <submittedName>
        <fullName evidence="3">Uncharacterized protein</fullName>
    </submittedName>
</protein>
<keyword evidence="4" id="KW-1185">Reference proteome</keyword>
<reference evidence="3 4" key="1">
    <citation type="submission" date="2017-02" db="EMBL/GenBank/DDBJ databases">
        <authorList>
            <person name="Peterson S.W."/>
        </authorList>
    </citation>
    <scope>NUCLEOTIDE SEQUENCE [LARGE SCALE GENOMIC DNA]</scope>
    <source>
        <strain evidence="3 4">ATCC 35992</strain>
    </source>
</reference>
<name>A0A1T4VEK4_9FIRM</name>
<dbReference type="Proteomes" id="UP000190814">
    <property type="component" value="Unassembled WGS sequence"/>
</dbReference>
<dbReference type="RefSeq" id="WP_078765702.1">
    <property type="nucleotide sequence ID" value="NZ_FUXZ01000004.1"/>
</dbReference>
<gene>
    <name evidence="3" type="ORF">SAMN02745111_00824</name>
</gene>
<evidence type="ECO:0000313" key="4">
    <source>
        <dbReference type="Proteomes" id="UP000190814"/>
    </source>
</evidence>
<evidence type="ECO:0000256" key="2">
    <source>
        <dbReference type="SAM" id="MobiDB-lite"/>
    </source>
</evidence>
<feature type="coiled-coil region" evidence="1">
    <location>
        <begin position="24"/>
        <end position="86"/>
    </location>
</feature>
<organism evidence="3 4">
    <name type="scientific">Eubacterium uniforme</name>
    <dbReference type="NCBI Taxonomy" id="39495"/>
    <lineage>
        <taxon>Bacteria</taxon>
        <taxon>Bacillati</taxon>
        <taxon>Bacillota</taxon>
        <taxon>Clostridia</taxon>
        <taxon>Eubacteriales</taxon>
        <taxon>Eubacteriaceae</taxon>
        <taxon>Eubacterium</taxon>
    </lineage>
</organism>
<dbReference type="EMBL" id="FUXZ01000004">
    <property type="protein sequence ID" value="SKA63404.1"/>
    <property type="molecule type" value="Genomic_DNA"/>
</dbReference>
<proteinExistence type="predicted"/>
<feature type="region of interest" description="Disordered" evidence="2">
    <location>
        <begin position="133"/>
        <end position="154"/>
    </location>
</feature>
<accession>A0A1T4VEK4</accession>
<evidence type="ECO:0000313" key="3">
    <source>
        <dbReference type="EMBL" id="SKA63404.1"/>
    </source>
</evidence>
<feature type="compositionally biased region" description="Basic and acidic residues" evidence="2">
    <location>
        <begin position="133"/>
        <end position="145"/>
    </location>
</feature>
<dbReference type="OrthoDB" id="2932780at2"/>
<keyword evidence="1" id="KW-0175">Coiled coil</keyword>